<dbReference type="RefSeq" id="WP_106167010.1">
    <property type="nucleotide sequence ID" value="NZ_JAVKZF010000002.1"/>
</dbReference>
<dbReference type="Proteomes" id="UP000282574">
    <property type="component" value="Unassembled WGS sequence"/>
</dbReference>
<keyword evidence="2" id="KW-1185">Reference proteome</keyword>
<organism evidence="1 2">
    <name type="scientific">Chroococcidiopsis cubana SAG 39.79</name>
    <dbReference type="NCBI Taxonomy" id="388085"/>
    <lineage>
        <taxon>Bacteria</taxon>
        <taxon>Bacillati</taxon>
        <taxon>Cyanobacteriota</taxon>
        <taxon>Cyanophyceae</taxon>
        <taxon>Chroococcidiopsidales</taxon>
        <taxon>Chroococcidiopsidaceae</taxon>
        <taxon>Chroococcidiopsis</taxon>
    </lineage>
</organism>
<gene>
    <name evidence="1" type="ORF">DSM107010_48440</name>
</gene>
<proteinExistence type="predicted"/>
<comment type="caution">
    <text evidence="1">The sequence shown here is derived from an EMBL/GenBank/DDBJ whole genome shotgun (WGS) entry which is preliminary data.</text>
</comment>
<dbReference type="SUPFAM" id="SSF56300">
    <property type="entry name" value="Metallo-dependent phosphatases"/>
    <property type="match status" value="1"/>
</dbReference>
<dbReference type="InterPro" id="IPR029052">
    <property type="entry name" value="Metallo-depent_PP-like"/>
</dbReference>
<dbReference type="InterPro" id="IPR038607">
    <property type="entry name" value="PhoD-like_sf"/>
</dbReference>
<evidence type="ECO:0000313" key="1">
    <source>
        <dbReference type="EMBL" id="RUT08050.1"/>
    </source>
</evidence>
<accession>A0AB37UE42</accession>
<dbReference type="EMBL" id="RSCK01000056">
    <property type="protein sequence ID" value="RUT08050.1"/>
    <property type="molecule type" value="Genomic_DNA"/>
</dbReference>
<evidence type="ECO:0008006" key="3">
    <source>
        <dbReference type="Google" id="ProtNLM"/>
    </source>
</evidence>
<sequence length="773" mass="88102">MTDRAWDKLIQALPIVLAGPILRHVTAESVTVWVALKQPAEVELTIYETANQGMVLGTSILQGRYPTVALGKSLHVVAVTAKSNGNNLNSDRLYAYDLQFSFDDPQQSPKTLQQALQSLDFPRVNISYFAHQKPTFVLPPHRLEDLRIVQGSCRKPHGGGYDALPILDSLIEDRAAQPQHRPHQLFLTGDQIYGDDVAEPFLWVASPLGDALLGWEEKLPVGWREPDDIEYYTPQQLPFGRRAEVATTHAGFTAGLHNKRGKVNSHLLSLGEYYACYLLAWSPTCWLMQIPPGKQISDRRQISRRWDREARALRQFIHTLWRVRRALANIPTYTIFDDHDVSDDWNLNRAWCLRVLGRPLGRRTVQNALLAYAMFQAWGNTPKQFTAGQAGAELLAAAADWSSSSGTDTVAYDRIARYVGMPLIDAQTNLPTFVEDGTVLILKRHPEAIAWHYTVRSHCHETIVLDTRTWRGYPIEEKSSAPPMLLCPTAFEQQLRLPLQQSASATQIQLTFAIAPTNVFHLQAIDWIHHWQLRRNKVFATDVGDAWNINLEALAQLLIVLFEQRRQVVVLSGDIHYSSMVRLTRKSNLGESNSVLTQLTCSALKNEETLTRIVHTRLKDWLLPERVRHWKGWSNPPNMVELSAPQSRRDPDPYPSHPPDWNCTLEWIPRQNARTPSFGNDVTWLISPRKQANSSKRHWLQLLCFWQSPLLQEGREAIGRNNLALVQFQLAETSHSYTAIQDIYWFSTWQPTQIVYSRFKSHLADRPSLPNKA</sequence>
<dbReference type="Gene3D" id="3.60.21.70">
    <property type="entry name" value="PhoD-like phosphatase"/>
    <property type="match status" value="1"/>
</dbReference>
<name>A0AB37UE42_9CYAN</name>
<reference evidence="1 2" key="1">
    <citation type="journal article" date="2019" name="Genome Biol. Evol.">
        <title>Day and night: Metabolic profiles and evolutionary relationships of six axenic non-marine cyanobacteria.</title>
        <authorList>
            <person name="Will S.E."/>
            <person name="Henke P."/>
            <person name="Boedeker C."/>
            <person name="Huang S."/>
            <person name="Brinkmann H."/>
            <person name="Rohde M."/>
            <person name="Jarek M."/>
            <person name="Friedl T."/>
            <person name="Seufert S."/>
            <person name="Schumacher M."/>
            <person name="Overmann J."/>
            <person name="Neumann-Schaal M."/>
            <person name="Petersen J."/>
        </authorList>
    </citation>
    <scope>NUCLEOTIDE SEQUENCE [LARGE SCALE GENOMIC DNA]</scope>
    <source>
        <strain evidence="1 2">SAG 39.79</strain>
    </source>
</reference>
<dbReference type="PANTHER" id="PTHR37031">
    <property type="entry name" value="METALLOPHOSPHATASE BINDING DOMAIN PROTEIN"/>
    <property type="match status" value="1"/>
</dbReference>
<protein>
    <recommendedName>
        <fullName evidence="3">PhoD-like phosphatase metallophosphatase domain-containing protein</fullName>
    </recommendedName>
</protein>
<evidence type="ECO:0000313" key="2">
    <source>
        <dbReference type="Proteomes" id="UP000282574"/>
    </source>
</evidence>
<dbReference type="AlphaFoldDB" id="A0AB37UE42"/>
<dbReference type="PANTHER" id="PTHR37031:SF2">
    <property type="entry name" value="PHOD-LIKE PHOSPHATASE METALLOPHOSPHATASE DOMAIN-CONTAINING PROTEIN"/>
    <property type="match status" value="1"/>
</dbReference>